<reference evidence="2 3" key="1">
    <citation type="submission" date="2014-06" db="EMBL/GenBank/DDBJ databases">
        <title>Whole Genome Sequences of Three Symbiotic Endozoicomonas Bacteria.</title>
        <authorList>
            <person name="Neave M.J."/>
            <person name="Apprill A."/>
            <person name="Voolstra C.R."/>
        </authorList>
    </citation>
    <scope>NUCLEOTIDE SEQUENCE [LARGE SCALE GENOMIC DNA]</scope>
    <source>
        <strain evidence="2 3">DSM 22380</strain>
    </source>
</reference>
<dbReference type="AlphaFoldDB" id="A0A081K5R4"/>
<dbReference type="EMBL" id="JOJP01000001">
    <property type="protein sequence ID" value="KEI69490.1"/>
    <property type="molecule type" value="Genomic_DNA"/>
</dbReference>
<name>A0A081K5R4_9GAMM</name>
<keyword evidence="3" id="KW-1185">Reference proteome</keyword>
<evidence type="ECO:0000256" key="1">
    <source>
        <dbReference type="SAM" id="MobiDB-lite"/>
    </source>
</evidence>
<sequence>MDNHISAGFKAMSEAYTVSRSNGVGRLASAWEGLKALFNGYDVAVVSQVEKYMPTMDIGDRAKTGQSVGDRSITTEPIVTQRFLDRTDQNPVEIGDAVEPSHVDGYIQEQTSIEEAGRLAAFQELPFAELEDSPSGSDSEGILVSHKFFGLDKQPQRMSPSEIVQHTQHLEKLEDLVIKLDRIAGASPYSKAKESDGFSSEELACIDWNFKGDKYQFPVLKRDSQTFEQLQNGLKEWSQLNTELTVEARQNLQNLLSSSEGDINLVELKKVVPFSWKQINSEPRVYKKYLSSELTKSEVYIEAKARTEGTPPELPKLPPDILSGLPPDSTGPASER</sequence>
<feature type="region of interest" description="Disordered" evidence="1">
    <location>
        <begin position="305"/>
        <end position="336"/>
    </location>
</feature>
<accession>A0A081K5R4</accession>
<proteinExistence type="predicted"/>
<comment type="caution">
    <text evidence="2">The sequence shown here is derived from an EMBL/GenBank/DDBJ whole genome shotgun (WGS) entry which is preliminary data.</text>
</comment>
<evidence type="ECO:0000313" key="2">
    <source>
        <dbReference type="EMBL" id="KEI69490.1"/>
    </source>
</evidence>
<dbReference type="RefSeq" id="WP_020582088.1">
    <property type="nucleotide sequence ID" value="NZ_JOJP01000001.1"/>
</dbReference>
<evidence type="ECO:0000313" key="3">
    <source>
        <dbReference type="Proteomes" id="UP000027997"/>
    </source>
</evidence>
<organism evidence="2 3">
    <name type="scientific">Endozoicomonas elysicola</name>
    <dbReference type="NCBI Taxonomy" id="305900"/>
    <lineage>
        <taxon>Bacteria</taxon>
        <taxon>Pseudomonadati</taxon>
        <taxon>Pseudomonadota</taxon>
        <taxon>Gammaproteobacteria</taxon>
        <taxon>Oceanospirillales</taxon>
        <taxon>Endozoicomonadaceae</taxon>
        <taxon>Endozoicomonas</taxon>
    </lineage>
</organism>
<dbReference type="Proteomes" id="UP000027997">
    <property type="component" value="Unassembled WGS sequence"/>
</dbReference>
<protein>
    <submittedName>
        <fullName evidence="2">Uncharacterized protein</fullName>
    </submittedName>
</protein>
<gene>
    <name evidence="2" type="ORF">GV64_00930</name>
</gene>